<comment type="caution">
    <text evidence="6">The sequence shown here is derived from an EMBL/GenBank/DDBJ whole genome shotgun (WGS) entry which is preliminary data.</text>
</comment>
<dbReference type="GO" id="GO:0031012">
    <property type="term" value="C:extracellular matrix"/>
    <property type="evidence" value="ECO:0007669"/>
    <property type="project" value="InterPro"/>
</dbReference>
<organism evidence="6 7">
    <name type="scientific">Cucurbita argyrosperma subsp. sororia</name>
    <dbReference type="NCBI Taxonomy" id="37648"/>
    <lineage>
        <taxon>Eukaryota</taxon>
        <taxon>Viridiplantae</taxon>
        <taxon>Streptophyta</taxon>
        <taxon>Embryophyta</taxon>
        <taxon>Tracheophyta</taxon>
        <taxon>Spermatophyta</taxon>
        <taxon>Magnoliopsida</taxon>
        <taxon>eudicotyledons</taxon>
        <taxon>Gunneridae</taxon>
        <taxon>Pentapetalae</taxon>
        <taxon>rosids</taxon>
        <taxon>fabids</taxon>
        <taxon>Cucurbitales</taxon>
        <taxon>Cucurbitaceae</taxon>
        <taxon>Cucurbiteae</taxon>
        <taxon>Cucurbita</taxon>
    </lineage>
</organism>
<feature type="non-terminal residue" evidence="6">
    <location>
        <position position="1"/>
    </location>
</feature>
<sequence length="97" mass="11077">MRAFETWEANTHFTFSQSARVQTADILFSLEKETWGRGVPFLRYDLESVALHEIGHALGLAHSNIKDAVMWPHMNFGVQKTHLHDDDLNAIRAIYGP</sequence>
<evidence type="ECO:0000259" key="5">
    <source>
        <dbReference type="Pfam" id="PF00413"/>
    </source>
</evidence>
<keyword evidence="7" id="KW-1185">Reference proteome</keyword>
<gene>
    <name evidence="6" type="primary">3MMP</name>
    <name evidence="6" type="ORF">SDJN03_23068</name>
</gene>
<dbReference type="EMBL" id="JAGKQH010000015">
    <property type="protein sequence ID" value="KAG6578620.1"/>
    <property type="molecule type" value="Genomic_DNA"/>
</dbReference>
<evidence type="ECO:0000313" key="7">
    <source>
        <dbReference type="Proteomes" id="UP000685013"/>
    </source>
</evidence>
<keyword evidence="4" id="KW-0862">Zinc</keyword>
<dbReference type="GO" id="GO:0008270">
    <property type="term" value="F:zinc ion binding"/>
    <property type="evidence" value="ECO:0007669"/>
    <property type="project" value="InterPro"/>
</dbReference>
<protein>
    <submittedName>
        <fullName evidence="6">Metalloendoproteinase 3-MMP</fullName>
    </submittedName>
</protein>
<name>A0AAV6MCG4_9ROSI</name>
<dbReference type="Pfam" id="PF00413">
    <property type="entry name" value="Peptidase_M10"/>
    <property type="match status" value="1"/>
</dbReference>
<proteinExistence type="predicted"/>
<accession>A0AAV6MCG4</accession>
<dbReference type="GO" id="GO:0006508">
    <property type="term" value="P:proteolysis"/>
    <property type="evidence" value="ECO:0007669"/>
    <property type="project" value="UniProtKB-KW"/>
</dbReference>
<dbReference type="GO" id="GO:0030574">
    <property type="term" value="P:collagen catabolic process"/>
    <property type="evidence" value="ECO:0007669"/>
    <property type="project" value="TreeGrafter"/>
</dbReference>
<dbReference type="Proteomes" id="UP000685013">
    <property type="component" value="Chromosome 15"/>
</dbReference>
<dbReference type="PANTHER" id="PTHR10201">
    <property type="entry name" value="MATRIX METALLOPROTEINASE"/>
    <property type="match status" value="1"/>
</dbReference>
<dbReference type="AlphaFoldDB" id="A0AAV6MCG4"/>
<reference evidence="6 7" key="1">
    <citation type="journal article" date="2021" name="Hortic Res">
        <title>The domestication of Cucurbita argyrosperma as revealed by the genome of its wild relative.</title>
        <authorList>
            <person name="Barrera-Redondo J."/>
            <person name="Sanchez-de la Vega G."/>
            <person name="Aguirre-Liguori J.A."/>
            <person name="Castellanos-Morales G."/>
            <person name="Gutierrez-Guerrero Y.T."/>
            <person name="Aguirre-Dugua X."/>
            <person name="Aguirre-Planter E."/>
            <person name="Tenaillon M.I."/>
            <person name="Lira-Saade R."/>
            <person name="Eguiarte L.E."/>
        </authorList>
    </citation>
    <scope>NUCLEOTIDE SEQUENCE [LARGE SCALE GENOMIC DNA]</scope>
    <source>
        <strain evidence="6">JBR-2021</strain>
    </source>
</reference>
<evidence type="ECO:0000256" key="2">
    <source>
        <dbReference type="ARBA" id="ARBA00022723"/>
    </source>
</evidence>
<evidence type="ECO:0000256" key="4">
    <source>
        <dbReference type="ARBA" id="ARBA00022833"/>
    </source>
</evidence>
<dbReference type="InterPro" id="IPR001818">
    <property type="entry name" value="Pept_M10_metallopeptidase"/>
</dbReference>
<evidence type="ECO:0000313" key="6">
    <source>
        <dbReference type="EMBL" id="KAG6578620.1"/>
    </source>
</evidence>
<dbReference type="GO" id="GO:0030198">
    <property type="term" value="P:extracellular matrix organization"/>
    <property type="evidence" value="ECO:0007669"/>
    <property type="project" value="TreeGrafter"/>
</dbReference>
<feature type="domain" description="Peptidase M10 metallopeptidase" evidence="5">
    <location>
        <begin position="33"/>
        <end position="96"/>
    </location>
</feature>
<keyword evidence="1" id="KW-0645">Protease</keyword>
<dbReference type="PANTHER" id="PTHR10201:SF213">
    <property type="entry name" value="METALLOENDOPROTEINASE 2-MMP-LIKE"/>
    <property type="match status" value="1"/>
</dbReference>
<keyword evidence="3" id="KW-0378">Hydrolase</keyword>
<evidence type="ECO:0000256" key="3">
    <source>
        <dbReference type="ARBA" id="ARBA00022801"/>
    </source>
</evidence>
<evidence type="ECO:0000256" key="1">
    <source>
        <dbReference type="ARBA" id="ARBA00022670"/>
    </source>
</evidence>
<dbReference type="GO" id="GO:0004222">
    <property type="term" value="F:metalloendopeptidase activity"/>
    <property type="evidence" value="ECO:0007669"/>
    <property type="project" value="InterPro"/>
</dbReference>
<keyword evidence="2" id="KW-0479">Metal-binding</keyword>